<dbReference type="EMBL" id="FRAW01000002">
    <property type="protein sequence ID" value="SHK19181.1"/>
    <property type="molecule type" value="Genomic_DNA"/>
</dbReference>
<evidence type="ECO:0000313" key="3">
    <source>
        <dbReference type="Proteomes" id="UP000184275"/>
    </source>
</evidence>
<proteinExistence type="predicted"/>
<dbReference type="Proteomes" id="UP000184275">
    <property type="component" value="Unassembled WGS sequence"/>
</dbReference>
<feature type="transmembrane region" description="Helical" evidence="1">
    <location>
        <begin position="113"/>
        <end position="136"/>
    </location>
</feature>
<sequence length="137" mass="15545">MVDICSYVLILASVVLFGYSLSRLIDGFSTVQKKMQDYRQMLAEYEAPPDATRRINTLQNGFLVLGYVVLAHLAGFTLWFLALMAAKFTLSCCFSDKLHCLVIHRERTLSRRFYGLLKADALLNIFLSAFLLLVLVL</sequence>
<keyword evidence="1" id="KW-1133">Transmembrane helix</keyword>
<reference evidence="3" key="1">
    <citation type="submission" date="2016-11" db="EMBL/GenBank/DDBJ databases">
        <authorList>
            <person name="Varghese N."/>
            <person name="Submissions S."/>
        </authorList>
    </citation>
    <scope>NUCLEOTIDE SEQUENCE [LARGE SCALE GENOMIC DNA]</scope>
    <source>
        <strain evidence="3">UWOS</strain>
    </source>
</reference>
<dbReference type="RefSeq" id="WP_073302091.1">
    <property type="nucleotide sequence ID" value="NZ_FRAW01000002.1"/>
</dbReference>
<protein>
    <submittedName>
        <fullName evidence="2">Uncharacterized protein</fullName>
    </submittedName>
</protein>
<gene>
    <name evidence="2" type="ORF">SAMN05720469_10286</name>
</gene>
<organism evidence="2 3">
    <name type="scientific">Fibrobacter intestinalis</name>
    <dbReference type="NCBI Taxonomy" id="28122"/>
    <lineage>
        <taxon>Bacteria</taxon>
        <taxon>Pseudomonadati</taxon>
        <taxon>Fibrobacterota</taxon>
        <taxon>Fibrobacteria</taxon>
        <taxon>Fibrobacterales</taxon>
        <taxon>Fibrobacteraceae</taxon>
        <taxon>Fibrobacter</taxon>
    </lineage>
</organism>
<keyword evidence="1" id="KW-0472">Membrane</keyword>
<feature type="transmembrane region" description="Helical" evidence="1">
    <location>
        <begin position="62"/>
        <end position="81"/>
    </location>
</feature>
<keyword evidence="1" id="KW-0812">Transmembrane</keyword>
<feature type="transmembrane region" description="Helical" evidence="1">
    <location>
        <begin position="6"/>
        <end position="25"/>
    </location>
</feature>
<name>A0A1M6QG45_9BACT</name>
<evidence type="ECO:0000313" key="2">
    <source>
        <dbReference type="EMBL" id="SHK19181.1"/>
    </source>
</evidence>
<keyword evidence="3" id="KW-1185">Reference proteome</keyword>
<accession>A0A1M6QG45</accession>
<dbReference type="AlphaFoldDB" id="A0A1M6QG45"/>
<evidence type="ECO:0000256" key="1">
    <source>
        <dbReference type="SAM" id="Phobius"/>
    </source>
</evidence>